<evidence type="ECO:0000313" key="2">
    <source>
        <dbReference type="EMBL" id="QSZ27902.1"/>
    </source>
</evidence>
<reference evidence="2" key="1">
    <citation type="submission" date="2020-08" db="EMBL/GenBank/DDBJ databases">
        <title>Genomic insights into the carbon and energy metabolism of the first obligate autotrophic acetogenic bacterium Aceticella autotrophica gen. nov., sp. nov.</title>
        <authorList>
            <person name="Toshchakov S.V."/>
            <person name="Elcheninov A.G."/>
            <person name="Kublanov I.V."/>
            <person name="Frolov E.N."/>
            <person name="Lebedinsky A.V."/>
        </authorList>
    </citation>
    <scope>NUCLEOTIDE SEQUENCE</scope>
    <source>
        <strain evidence="2">3443-3Ac</strain>
    </source>
</reference>
<dbReference type="RefSeq" id="WP_284680619.1">
    <property type="nucleotide sequence ID" value="NZ_CP060096.1"/>
</dbReference>
<dbReference type="AlphaFoldDB" id="A0A975AWS3"/>
<dbReference type="InterPro" id="IPR021778">
    <property type="entry name" value="Se/S_carrier-like"/>
</dbReference>
<accession>A0A975AWS3</accession>
<protein>
    <submittedName>
        <fullName evidence="2">DUF3343 domain-containing protein</fullName>
    </submittedName>
</protein>
<evidence type="ECO:0000259" key="1">
    <source>
        <dbReference type="Pfam" id="PF11823"/>
    </source>
</evidence>
<evidence type="ECO:0000313" key="3">
    <source>
        <dbReference type="Proteomes" id="UP000671913"/>
    </source>
</evidence>
<proteinExistence type="predicted"/>
<organism evidence="2 3">
    <name type="scientific">Aceticella autotrophica</name>
    <dbReference type="NCBI Taxonomy" id="2755338"/>
    <lineage>
        <taxon>Bacteria</taxon>
        <taxon>Bacillati</taxon>
        <taxon>Bacillota</taxon>
        <taxon>Clostridia</taxon>
        <taxon>Thermoanaerobacterales</taxon>
        <taxon>Thermoanaerobacteraceae</taxon>
        <taxon>Aceticella</taxon>
    </lineage>
</organism>
<dbReference type="Pfam" id="PF11823">
    <property type="entry name" value="Se_S_carrier"/>
    <property type="match status" value="1"/>
</dbReference>
<feature type="domain" description="Putative Se/S carrier protein-like" evidence="1">
    <location>
        <begin position="3"/>
        <end position="70"/>
    </location>
</feature>
<name>A0A975AWS3_9THEO</name>
<dbReference type="Proteomes" id="UP000671913">
    <property type="component" value="Chromosome"/>
</dbReference>
<dbReference type="EMBL" id="CP060096">
    <property type="protein sequence ID" value="QSZ27902.1"/>
    <property type="molecule type" value="Genomic_DNA"/>
</dbReference>
<dbReference type="KEGG" id="aaut:ACETAC_03190"/>
<keyword evidence="3" id="KW-1185">Reference proteome</keyword>
<gene>
    <name evidence="2" type="ORF">ACETAC_03190</name>
</gene>
<sequence>MIYAIIVFYSYQHAILCEKLLKQNNISVEFISTPRSILNSCSHSLKFKLEYAEVVKTIVQRTSIPYKGIFKVEKEYSGYKVIGAI</sequence>